<evidence type="ECO:0000256" key="3">
    <source>
        <dbReference type="SAM" id="Phobius"/>
    </source>
</evidence>
<feature type="compositionally biased region" description="Low complexity" evidence="2">
    <location>
        <begin position="9"/>
        <end position="40"/>
    </location>
</feature>
<feature type="region of interest" description="Disordered" evidence="2">
    <location>
        <begin position="1"/>
        <end position="73"/>
    </location>
</feature>
<reference evidence="5" key="1">
    <citation type="submission" date="2022-12" db="EMBL/GenBank/DDBJ databases">
        <authorList>
            <person name="Petersen C."/>
        </authorList>
    </citation>
    <scope>NUCLEOTIDE SEQUENCE</scope>
    <source>
        <strain evidence="5">IBT 16125</strain>
    </source>
</reference>
<sequence>MSYQNLQDNSNQGGYGQYNPYGAQQNPYGAQQQQQPQQSYGYGGGYGQAGAVEQGNGGYEMSNMQQQQQQVPDKNALLTRINELKQGIEDVKRKRTTQLRAAQTALLESNTSKEDQVTRQNVDYVEDEINTALRYLRDQLKRIADTPGCGSPGPAEHYTIAKKSLQEEITAYQGDQSNFHKRLEEQVRRRYQIANPEASPDELEAGVQAVMQGQEQAFMTPGTRSRQANDARQATLARSAAIRKIEKDMADLAQLFTDVQELVIQQEPAVTQIQHGAEETHRNVQQANTKLDSAITSARNARRWKWYALIIVIIIIAIVVGVAVGVTEANKSK</sequence>
<reference evidence="5" key="2">
    <citation type="journal article" date="2023" name="IMA Fungus">
        <title>Comparative genomic study of the Penicillium genus elucidates a diverse pangenome and 15 lateral gene transfer events.</title>
        <authorList>
            <person name="Petersen C."/>
            <person name="Sorensen T."/>
            <person name="Nielsen M.R."/>
            <person name="Sondergaard T.E."/>
            <person name="Sorensen J.L."/>
            <person name="Fitzpatrick D.A."/>
            <person name="Frisvad J.C."/>
            <person name="Nielsen K.L."/>
        </authorList>
    </citation>
    <scope>NUCLEOTIDE SEQUENCE</scope>
    <source>
        <strain evidence="5">IBT 16125</strain>
    </source>
</reference>
<dbReference type="RefSeq" id="XP_056771291.1">
    <property type="nucleotide sequence ID" value="XM_056903524.1"/>
</dbReference>
<comment type="caution">
    <text evidence="5">The sequence shown here is derived from an EMBL/GenBank/DDBJ whole genome shotgun (WGS) entry which is preliminary data.</text>
</comment>
<evidence type="ECO:0000256" key="2">
    <source>
        <dbReference type="SAM" id="MobiDB-lite"/>
    </source>
</evidence>
<dbReference type="Pfam" id="PF05739">
    <property type="entry name" value="SNARE"/>
    <property type="match status" value="1"/>
</dbReference>
<dbReference type="PANTHER" id="PTHR19957">
    <property type="entry name" value="SYNTAXIN"/>
    <property type="match status" value="1"/>
</dbReference>
<keyword evidence="3" id="KW-0812">Transmembrane</keyword>
<keyword evidence="6" id="KW-1185">Reference proteome</keyword>
<dbReference type="GO" id="GO:0006887">
    <property type="term" value="P:exocytosis"/>
    <property type="evidence" value="ECO:0007669"/>
    <property type="project" value="TreeGrafter"/>
</dbReference>
<accession>A0AAD6G829</accession>
<dbReference type="Proteomes" id="UP001213681">
    <property type="component" value="Unassembled WGS sequence"/>
</dbReference>
<dbReference type="PROSITE" id="PS50192">
    <property type="entry name" value="T_SNARE"/>
    <property type="match status" value="1"/>
</dbReference>
<dbReference type="GO" id="GO:0000149">
    <property type="term" value="F:SNARE binding"/>
    <property type="evidence" value="ECO:0007669"/>
    <property type="project" value="TreeGrafter"/>
</dbReference>
<dbReference type="Gene3D" id="1.20.58.70">
    <property type="match status" value="1"/>
</dbReference>
<dbReference type="SMART" id="SM00397">
    <property type="entry name" value="t_SNARE"/>
    <property type="match status" value="1"/>
</dbReference>
<dbReference type="GO" id="GO:0005484">
    <property type="term" value="F:SNAP receptor activity"/>
    <property type="evidence" value="ECO:0007669"/>
    <property type="project" value="TreeGrafter"/>
</dbReference>
<gene>
    <name evidence="5" type="ORF">N7458_000130</name>
</gene>
<keyword evidence="3" id="KW-1133">Transmembrane helix</keyword>
<feature type="domain" description="T-SNARE coiled-coil homology" evidence="4">
    <location>
        <begin position="232"/>
        <end position="294"/>
    </location>
</feature>
<dbReference type="AlphaFoldDB" id="A0AAD6G829"/>
<dbReference type="SUPFAM" id="SSF47661">
    <property type="entry name" value="t-snare proteins"/>
    <property type="match status" value="1"/>
</dbReference>
<dbReference type="Gene3D" id="1.20.5.110">
    <property type="match status" value="1"/>
</dbReference>
<evidence type="ECO:0000259" key="4">
    <source>
        <dbReference type="PROSITE" id="PS50192"/>
    </source>
</evidence>
<dbReference type="GO" id="GO:0005886">
    <property type="term" value="C:plasma membrane"/>
    <property type="evidence" value="ECO:0007669"/>
    <property type="project" value="TreeGrafter"/>
</dbReference>
<dbReference type="PANTHER" id="PTHR19957:SF380">
    <property type="entry name" value="SYNTAXIN FAMILY PROTEIN"/>
    <property type="match status" value="1"/>
</dbReference>
<protein>
    <recommendedName>
        <fullName evidence="4">t-SNARE coiled-coil homology domain-containing protein</fullName>
    </recommendedName>
</protein>
<proteinExistence type="inferred from homology"/>
<evidence type="ECO:0000313" key="5">
    <source>
        <dbReference type="EMBL" id="KAJ5464444.1"/>
    </source>
</evidence>
<feature type="transmembrane region" description="Helical" evidence="3">
    <location>
        <begin position="306"/>
        <end position="326"/>
    </location>
</feature>
<name>A0AAD6G829_9EURO</name>
<organism evidence="5 6">
    <name type="scientific">Penicillium daleae</name>
    <dbReference type="NCBI Taxonomy" id="63821"/>
    <lineage>
        <taxon>Eukaryota</taxon>
        <taxon>Fungi</taxon>
        <taxon>Dikarya</taxon>
        <taxon>Ascomycota</taxon>
        <taxon>Pezizomycotina</taxon>
        <taxon>Eurotiomycetes</taxon>
        <taxon>Eurotiomycetidae</taxon>
        <taxon>Eurotiales</taxon>
        <taxon>Aspergillaceae</taxon>
        <taxon>Penicillium</taxon>
    </lineage>
</organism>
<dbReference type="InterPro" id="IPR010989">
    <property type="entry name" value="SNARE"/>
</dbReference>
<dbReference type="GO" id="GO:0006906">
    <property type="term" value="P:vesicle fusion"/>
    <property type="evidence" value="ECO:0007669"/>
    <property type="project" value="TreeGrafter"/>
</dbReference>
<dbReference type="EMBL" id="JAPVEA010000001">
    <property type="protein sequence ID" value="KAJ5464444.1"/>
    <property type="molecule type" value="Genomic_DNA"/>
</dbReference>
<dbReference type="GeneID" id="81593767"/>
<keyword evidence="3" id="KW-0472">Membrane</keyword>
<dbReference type="GO" id="GO:0031201">
    <property type="term" value="C:SNARE complex"/>
    <property type="evidence" value="ECO:0007669"/>
    <property type="project" value="TreeGrafter"/>
</dbReference>
<dbReference type="GO" id="GO:0012505">
    <property type="term" value="C:endomembrane system"/>
    <property type="evidence" value="ECO:0007669"/>
    <property type="project" value="TreeGrafter"/>
</dbReference>
<dbReference type="GO" id="GO:0006886">
    <property type="term" value="P:intracellular protein transport"/>
    <property type="evidence" value="ECO:0007669"/>
    <property type="project" value="TreeGrafter"/>
</dbReference>
<dbReference type="InterPro" id="IPR000727">
    <property type="entry name" value="T_SNARE_dom"/>
</dbReference>
<dbReference type="GO" id="GO:0048278">
    <property type="term" value="P:vesicle docking"/>
    <property type="evidence" value="ECO:0007669"/>
    <property type="project" value="TreeGrafter"/>
</dbReference>
<comment type="similarity">
    <text evidence="1">Belongs to the syntaxin family.</text>
</comment>
<dbReference type="InterPro" id="IPR045242">
    <property type="entry name" value="Syntaxin"/>
</dbReference>
<evidence type="ECO:0000313" key="6">
    <source>
        <dbReference type="Proteomes" id="UP001213681"/>
    </source>
</evidence>
<evidence type="ECO:0000256" key="1">
    <source>
        <dbReference type="ARBA" id="ARBA00009063"/>
    </source>
</evidence>